<dbReference type="PROSITE" id="PS51257">
    <property type="entry name" value="PROKAR_LIPOPROTEIN"/>
    <property type="match status" value="1"/>
</dbReference>
<sequence length="455" mass="50329">MTHRALWLALTASMLAACSSTASLTDAELSQAVKQGDGRAQYELAKRLASQPDYPNAMHWMQQAAEQSGPLAADQQIRASAAWQVGDWYQAGLGEPKNPELATQWWQRSARLGNTMASYRLGLMCQEQHQDRLASECLDWFEQAAKRDHAEAQLILAKWYGKQPGADADAIKWLERAAELGNRDAQYLLGERYEQGQGVVKRPDFALRWNDKAAAQQQPDALLLQAKQAAPANAFAAYQRAATAGSAEAELWLGMAYLSGEQVSADPVLGRYWLELAAGHGAHEAEYQLSLQQVDQEQQLHWLTLAANGGVTKAWFELAELQQDQGGLEQARASYAKAAQQGHTAAQYAYGEMLRLGQGGKEDYTLALKQYRLAAQQGDRMAQYRMGTLREKGLGAPRNRVHAYAWLSLAATEGMPEAMQARDELEAAMTKLEVKQAQKLSEHWFGKMSSTARKS</sequence>
<dbReference type="PANTHER" id="PTHR11102">
    <property type="entry name" value="SEL-1-LIKE PROTEIN"/>
    <property type="match status" value="1"/>
</dbReference>
<feature type="signal peptide" evidence="2">
    <location>
        <begin position="1"/>
        <end position="22"/>
    </location>
</feature>
<gene>
    <name evidence="3" type="ORF">MRM75_19870</name>
</gene>
<dbReference type="AlphaFoldDB" id="A0AAU6U416"/>
<dbReference type="InterPro" id="IPR011990">
    <property type="entry name" value="TPR-like_helical_dom_sf"/>
</dbReference>
<evidence type="ECO:0000256" key="2">
    <source>
        <dbReference type="SAM" id="SignalP"/>
    </source>
</evidence>
<dbReference type="EMBL" id="CP095353">
    <property type="protein sequence ID" value="XAG68833.1"/>
    <property type="molecule type" value="Genomic_DNA"/>
</dbReference>
<keyword evidence="1" id="KW-0175">Coiled coil</keyword>
<feature type="chain" id="PRO_5043660811" evidence="2">
    <location>
        <begin position="23"/>
        <end position="455"/>
    </location>
</feature>
<evidence type="ECO:0000313" key="3">
    <source>
        <dbReference type="EMBL" id="XAG68833.1"/>
    </source>
</evidence>
<dbReference type="SUPFAM" id="SSF81901">
    <property type="entry name" value="HCP-like"/>
    <property type="match status" value="2"/>
</dbReference>
<proteinExistence type="predicted"/>
<dbReference type="Pfam" id="PF08238">
    <property type="entry name" value="Sel1"/>
    <property type="match status" value="8"/>
</dbReference>
<organism evidence="3">
    <name type="scientific">bacterium 19CA06SA08-2</name>
    <dbReference type="NCBI Taxonomy" id="2920658"/>
    <lineage>
        <taxon>Bacteria</taxon>
    </lineage>
</organism>
<evidence type="ECO:0000256" key="1">
    <source>
        <dbReference type="SAM" id="Coils"/>
    </source>
</evidence>
<reference evidence="3" key="1">
    <citation type="submission" date="2022-03" db="EMBL/GenBank/DDBJ databases">
        <title>Sea Food Isolates.</title>
        <authorList>
            <person name="Li c."/>
        </authorList>
    </citation>
    <scope>NUCLEOTIDE SEQUENCE</scope>
    <source>
        <strain evidence="3">19CA06SA08-2</strain>
    </source>
</reference>
<dbReference type="PANTHER" id="PTHR11102:SF160">
    <property type="entry name" value="ERAD-ASSOCIATED E3 UBIQUITIN-PROTEIN LIGASE COMPONENT HRD3"/>
    <property type="match status" value="1"/>
</dbReference>
<dbReference type="InterPro" id="IPR006597">
    <property type="entry name" value="Sel1-like"/>
</dbReference>
<protein>
    <submittedName>
        <fullName evidence="3">Sel1 repeat family protein</fullName>
    </submittedName>
</protein>
<dbReference type="SMART" id="SM00671">
    <property type="entry name" value="SEL1"/>
    <property type="match status" value="9"/>
</dbReference>
<feature type="coiled-coil region" evidence="1">
    <location>
        <begin position="415"/>
        <end position="442"/>
    </location>
</feature>
<dbReference type="InterPro" id="IPR050767">
    <property type="entry name" value="Sel1_AlgK"/>
</dbReference>
<accession>A0AAU6U416</accession>
<keyword evidence="2" id="KW-0732">Signal</keyword>
<dbReference type="Gene3D" id="1.25.40.10">
    <property type="entry name" value="Tetratricopeptide repeat domain"/>
    <property type="match status" value="4"/>
</dbReference>
<name>A0AAU6U416_UNCXX</name>